<evidence type="ECO:0000313" key="1">
    <source>
        <dbReference type="EMBL" id="KAI5656647.1"/>
    </source>
</evidence>
<keyword evidence="2" id="KW-1185">Reference proteome</keyword>
<reference evidence="2" key="1">
    <citation type="journal article" date="2023" name="Nat. Plants">
        <title>Single-cell RNA sequencing provides a high-resolution roadmap for understanding the multicellular compartmentation of specialized metabolism.</title>
        <authorList>
            <person name="Sun S."/>
            <person name="Shen X."/>
            <person name="Li Y."/>
            <person name="Li Y."/>
            <person name="Wang S."/>
            <person name="Li R."/>
            <person name="Zhang H."/>
            <person name="Shen G."/>
            <person name="Guo B."/>
            <person name="Wei J."/>
            <person name="Xu J."/>
            <person name="St-Pierre B."/>
            <person name="Chen S."/>
            <person name="Sun C."/>
        </authorList>
    </citation>
    <scope>NUCLEOTIDE SEQUENCE [LARGE SCALE GENOMIC DNA]</scope>
</reference>
<comment type="caution">
    <text evidence="1">The sequence shown here is derived from an EMBL/GenBank/DDBJ whole genome shotgun (WGS) entry which is preliminary data.</text>
</comment>
<protein>
    <submittedName>
        <fullName evidence="1">Uncharacterized protein</fullName>
    </submittedName>
</protein>
<proteinExistence type="predicted"/>
<dbReference type="Proteomes" id="UP001060085">
    <property type="component" value="Linkage Group LG06"/>
</dbReference>
<dbReference type="EMBL" id="CM044706">
    <property type="protein sequence ID" value="KAI5656647.1"/>
    <property type="molecule type" value="Genomic_DNA"/>
</dbReference>
<accession>A0ACC0A864</accession>
<gene>
    <name evidence="1" type="ORF">M9H77_25440</name>
</gene>
<evidence type="ECO:0000313" key="2">
    <source>
        <dbReference type="Proteomes" id="UP001060085"/>
    </source>
</evidence>
<name>A0ACC0A864_CATRO</name>
<organism evidence="1 2">
    <name type="scientific">Catharanthus roseus</name>
    <name type="common">Madagascar periwinkle</name>
    <name type="synonym">Vinca rosea</name>
    <dbReference type="NCBI Taxonomy" id="4058"/>
    <lineage>
        <taxon>Eukaryota</taxon>
        <taxon>Viridiplantae</taxon>
        <taxon>Streptophyta</taxon>
        <taxon>Embryophyta</taxon>
        <taxon>Tracheophyta</taxon>
        <taxon>Spermatophyta</taxon>
        <taxon>Magnoliopsida</taxon>
        <taxon>eudicotyledons</taxon>
        <taxon>Gunneridae</taxon>
        <taxon>Pentapetalae</taxon>
        <taxon>asterids</taxon>
        <taxon>lamiids</taxon>
        <taxon>Gentianales</taxon>
        <taxon>Apocynaceae</taxon>
        <taxon>Rauvolfioideae</taxon>
        <taxon>Vinceae</taxon>
        <taxon>Catharanthinae</taxon>
        <taxon>Catharanthus</taxon>
    </lineage>
</organism>
<sequence length="464" mass="50515">MALNFGVLSLFTCLLVSSTLILNFLVFPLAQAQAQAKNGGFSVDLIHRDSLKSPFRTQSSSSSISRFELLRQAFDRSLARAASYKQVLTKPSTIESQITSIGGEYIMKLSIGTPPVEINAIADTGSDVMWTQCEPCTQCYKQNDPLFDPEKSTSYRTVSCTSVPCQAVTNTCSDDNKCKYQVSYGDKSYTVGDLSTETFSFDSTSGRSVSIPKIVFGCGFENSGTFNETSSGIVGLGGGQLSIVRQLGKQIGGKFSYCLVPMGSESNSKLNFGSNADINNDKAVTTPLVKKSPATFYYLTLENVSVANKTLAFKKSSKKSLDDYDGSGFLTGSEGNIIIDSGTTLTFLPREFYHDLETTLRETIDATPTTDPQGVFGLCYNVGENEKEIQFPNIILHFTDADLELPSSNTFLEVSQGLVCLAITTSEDFAILGNISQMNFLIEYDLEEEKLSFLPTDCTKARGE</sequence>